<proteinExistence type="predicted"/>
<dbReference type="AlphaFoldDB" id="A0AAN6N2Q9"/>
<accession>A0AAN6N2Q9</accession>
<reference evidence="2" key="1">
    <citation type="journal article" date="2023" name="Mol. Phylogenet. Evol.">
        <title>Genome-scale phylogeny and comparative genomics of the fungal order Sordariales.</title>
        <authorList>
            <person name="Hensen N."/>
            <person name="Bonometti L."/>
            <person name="Westerberg I."/>
            <person name="Brannstrom I.O."/>
            <person name="Guillou S."/>
            <person name="Cros-Aarteil S."/>
            <person name="Calhoun S."/>
            <person name="Haridas S."/>
            <person name="Kuo A."/>
            <person name="Mondo S."/>
            <person name="Pangilinan J."/>
            <person name="Riley R."/>
            <person name="LaButti K."/>
            <person name="Andreopoulos B."/>
            <person name="Lipzen A."/>
            <person name="Chen C."/>
            <person name="Yan M."/>
            <person name="Daum C."/>
            <person name="Ng V."/>
            <person name="Clum A."/>
            <person name="Steindorff A."/>
            <person name="Ohm R.A."/>
            <person name="Martin F."/>
            <person name="Silar P."/>
            <person name="Natvig D.O."/>
            <person name="Lalanne C."/>
            <person name="Gautier V."/>
            <person name="Ament-Velasquez S.L."/>
            <person name="Kruys A."/>
            <person name="Hutchinson M.I."/>
            <person name="Powell A.J."/>
            <person name="Barry K."/>
            <person name="Miller A.N."/>
            <person name="Grigoriev I.V."/>
            <person name="Debuchy R."/>
            <person name="Gladieux P."/>
            <person name="Hiltunen Thoren M."/>
            <person name="Johannesson H."/>
        </authorList>
    </citation>
    <scope>NUCLEOTIDE SEQUENCE [LARGE SCALE GENOMIC DNA]</scope>
    <source>
        <strain evidence="2">CBS 340.73</strain>
    </source>
</reference>
<name>A0AAN6N2Q9_9PEZI</name>
<gene>
    <name evidence="1" type="ORF">QBC46DRAFT_344760</name>
</gene>
<sequence>MTPAVDNWDGKKGSDLTNWKYQNKIKAMIALIQQNIPGVAVQVVPYKRLNYSNNNGNLTGPDRNIIGINARGMAFFQYNGTTDRSY</sequence>
<organism evidence="1 2">
    <name type="scientific">Diplogelasinospora grovesii</name>
    <dbReference type="NCBI Taxonomy" id="303347"/>
    <lineage>
        <taxon>Eukaryota</taxon>
        <taxon>Fungi</taxon>
        <taxon>Dikarya</taxon>
        <taxon>Ascomycota</taxon>
        <taxon>Pezizomycotina</taxon>
        <taxon>Sordariomycetes</taxon>
        <taxon>Sordariomycetidae</taxon>
        <taxon>Sordariales</taxon>
        <taxon>Diplogelasinosporaceae</taxon>
        <taxon>Diplogelasinospora</taxon>
    </lineage>
</organism>
<keyword evidence="2" id="KW-1185">Reference proteome</keyword>
<dbReference type="Proteomes" id="UP001303473">
    <property type="component" value="Unassembled WGS sequence"/>
</dbReference>
<comment type="caution">
    <text evidence="1">The sequence shown here is derived from an EMBL/GenBank/DDBJ whole genome shotgun (WGS) entry which is preliminary data.</text>
</comment>
<evidence type="ECO:0000313" key="1">
    <source>
        <dbReference type="EMBL" id="KAK3937304.1"/>
    </source>
</evidence>
<dbReference type="EMBL" id="MU853858">
    <property type="protein sequence ID" value="KAK3937304.1"/>
    <property type="molecule type" value="Genomic_DNA"/>
</dbReference>
<protein>
    <submittedName>
        <fullName evidence="1">Uncharacterized protein</fullName>
    </submittedName>
</protein>
<evidence type="ECO:0000313" key="2">
    <source>
        <dbReference type="Proteomes" id="UP001303473"/>
    </source>
</evidence>